<dbReference type="Pfam" id="PF01252">
    <property type="entry name" value="Peptidase_A8"/>
    <property type="match status" value="1"/>
</dbReference>
<keyword evidence="2 9" id="KW-1003">Cell membrane</keyword>
<dbReference type="OrthoDB" id="9810259at2"/>
<feature type="transmembrane region" description="Helical" evidence="9">
    <location>
        <begin position="90"/>
        <end position="112"/>
    </location>
</feature>
<keyword evidence="6 9" id="KW-0378">Hydrolase</keyword>
<protein>
    <recommendedName>
        <fullName evidence="9">Lipoprotein signal peptidase</fullName>
        <ecNumber evidence="9">3.4.23.36</ecNumber>
    </recommendedName>
    <alternativeName>
        <fullName evidence="9">Prolipoprotein signal peptidase</fullName>
    </alternativeName>
    <alternativeName>
        <fullName evidence="9">Signal peptidase II</fullName>
        <shortName evidence="9">SPase II</shortName>
    </alternativeName>
</protein>
<feature type="active site" evidence="9">
    <location>
        <position position="118"/>
    </location>
</feature>
<keyword evidence="12" id="KW-0449">Lipoprotein</keyword>
<dbReference type="PROSITE" id="PS00855">
    <property type="entry name" value="SPASE_II"/>
    <property type="match status" value="1"/>
</dbReference>
<evidence type="ECO:0000256" key="3">
    <source>
        <dbReference type="ARBA" id="ARBA00022670"/>
    </source>
</evidence>
<dbReference type="PRINTS" id="PR00781">
    <property type="entry name" value="LIPOSIGPTASE"/>
</dbReference>
<evidence type="ECO:0000256" key="7">
    <source>
        <dbReference type="ARBA" id="ARBA00022989"/>
    </source>
</evidence>
<dbReference type="PANTHER" id="PTHR33695">
    <property type="entry name" value="LIPOPROTEIN SIGNAL PEPTIDASE"/>
    <property type="match status" value="1"/>
</dbReference>
<comment type="function">
    <text evidence="9 10">This protein specifically catalyzes the removal of signal peptides from prolipoproteins.</text>
</comment>
<keyword evidence="3 9" id="KW-0645">Protease</keyword>
<dbReference type="RefSeq" id="WP_108829760.1">
    <property type="nucleotide sequence ID" value="NZ_OMOR01000001.1"/>
</dbReference>
<sequence>MRLMFLFSMIAFLADQASKYWVVHVMEIWKRPDMLPVIPPVLNFSYGENRGINFGLFASDNDVMRWVLIGLAVVICVAVVFWMRKRRQPLIVHASAGFLIGGALGNVVDRMWYGYVLDFLNTSCCGWVNPTVYNVADVFIVVGALGMIFFANEGKDDPKKGRKKGA</sequence>
<dbReference type="AlphaFoldDB" id="A0A2R8BIB2"/>
<comment type="similarity">
    <text evidence="1 9 11">Belongs to the peptidase A8 family.</text>
</comment>
<dbReference type="HAMAP" id="MF_00161">
    <property type="entry name" value="LspA"/>
    <property type="match status" value="1"/>
</dbReference>
<evidence type="ECO:0000313" key="13">
    <source>
        <dbReference type="Proteomes" id="UP000244880"/>
    </source>
</evidence>
<dbReference type="InterPro" id="IPR001872">
    <property type="entry name" value="Peptidase_A8"/>
</dbReference>
<comment type="pathway">
    <text evidence="9">Protein modification; lipoprotein biosynthesis (signal peptide cleavage).</text>
</comment>
<keyword evidence="13" id="KW-1185">Reference proteome</keyword>
<evidence type="ECO:0000256" key="9">
    <source>
        <dbReference type="HAMAP-Rule" id="MF_00161"/>
    </source>
</evidence>
<gene>
    <name evidence="9 12" type="primary">lspA</name>
    <name evidence="12" type="ORF">ASD8599_03612</name>
</gene>
<feature type="active site" evidence="9">
    <location>
        <position position="137"/>
    </location>
</feature>
<dbReference type="NCBIfam" id="TIGR00077">
    <property type="entry name" value="lspA"/>
    <property type="match status" value="1"/>
</dbReference>
<dbReference type="EC" id="3.4.23.36" evidence="9"/>
<keyword evidence="7 9" id="KW-1133">Transmembrane helix</keyword>
<dbReference type="GO" id="GO:0005886">
    <property type="term" value="C:plasma membrane"/>
    <property type="evidence" value="ECO:0007669"/>
    <property type="project" value="UniProtKB-SubCell"/>
</dbReference>
<keyword evidence="4 9" id="KW-0812">Transmembrane</keyword>
<accession>A0A2R8BIB2</accession>
<evidence type="ECO:0000256" key="1">
    <source>
        <dbReference type="ARBA" id="ARBA00006139"/>
    </source>
</evidence>
<comment type="caution">
    <text evidence="9">Lacks conserved residue(s) required for the propagation of feature annotation.</text>
</comment>
<organism evidence="12 13">
    <name type="scientific">Ascidiaceihabitans donghaensis</name>
    <dbReference type="NCBI Taxonomy" id="1510460"/>
    <lineage>
        <taxon>Bacteria</taxon>
        <taxon>Pseudomonadati</taxon>
        <taxon>Pseudomonadota</taxon>
        <taxon>Alphaproteobacteria</taxon>
        <taxon>Rhodobacterales</taxon>
        <taxon>Paracoccaceae</taxon>
        <taxon>Ascidiaceihabitans</taxon>
    </lineage>
</organism>
<evidence type="ECO:0000256" key="10">
    <source>
        <dbReference type="RuleBase" id="RU000594"/>
    </source>
</evidence>
<reference evidence="12 13" key="1">
    <citation type="submission" date="2018-03" db="EMBL/GenBank/DDBJ databases">
        <authorList>
            <person name="Keele B.F."/>
        </authorList>
    </citation>
    <scope>NUCLEOTIDE SEQUENCE [LARGE SCALE GENOMIC DNA]</scope>
    <source>
        <strain evidence="12 13">CECT 8599</strain>
    </source>
</reference>
<feature type="transmembrane region" description="Helical" evidence="9">
    <location>
        <begin position="132"/>
        <end position="152"/>
    </location>
</feature>
<evidence type="ECO:0000313" key="12">
    <source>
        <dbReference type="EMBL" id="SPH22865.1"/>
    </source>
</evidence>
<dbReference type="GO" id="GO:0006508">
    <property type="term" value="P:proteolysis"/>
    <property type="evidence" value="ECO:0007669"/>
    <property type="project" value="UniProtKB-KW"/>
</dbReference>
<name>A0A2R8BIB2_9RHOB</name>
<evidence type="ECO:0000256" key="8">
    <source>
        <dbReference type="ARBA" id="ARBA00023136"/>
    </source>
</evidence>
<dbReference type="GO" id="GO:0004190">
    <property type="term" value="F:aspartic-type endopeptidase activity"/>
    <property type="evidence" value="ECO:0007669"/>
    <property type="project" value="UniProtKB-UniRule"/>
</dbReference>
<comment type="catalytic activity">
    <reaction evidence="9 10">
        <text>Release of signal peptides from bacterial membrane prolipoproteins. Hydrolyzes -Xaa-Yaa-Zaa-|-(S,diacylglyceryl)Cys-, in which Xaa is hydrophobic (preferably Leu), and Yaa (Ala or Ser) and Zaa (Gly or Ala) have small, neutral side chains.</text>
        <dbReference type="EC" id="3.4.23.36"/>
    </reaction>
</comment>
<evidence type="ECO:0000256" key="6">
    <source>
        <dbReference type="ARBA" id="ARBA00022801"/>
    </source>
</evidence>
<comment type="subcellular location">
    <subcellularLocation>
        <location evidence="9">Cell membrane</location>
        <topology evidence="9">Multi-pass membrane protein</topology>
    </subcellularLocation>
</comment>
<feature type="transmembrane region" description="Helical" evidence="9">
    <location>
        <begin position="63"/>
        <end position="83"/>
    </location>
</feature>
<dbReference type="PANTHER" id="PTHR33695:SF1">
    <property type="entry name" value="LIPOPROTEIN SIGNAL PEPTIDASE"/>
    <property type="match status" value="1"/>
</dbReference>
<proteinExistence type="inferred from homology"/>
<dbReference type="UniPathway" id="UPA00665"/>
<evidence type="ECO:0000256" key="11">
    <source>
        <dbReference type="RuleBase" id="RU004181"/>
    </source>
</evidence>
<dbReference type="EMBL" id="OMOR01000001">
    <property type="protein sequence ID" value="SPH22865.1"/>
    <property type="molecule type" value="Genomic_DNA"/>
</dbReference>
<evidence type="ECO:0000256" key="2">
    <source>
        <dbReference type="ARBA" id="ARBA00022475"/>
    </source>
</evidence>
<evidence type="ECO:0000256" key="4">
    <source>
        <dbReference type="ARBA" id="ARBA00022692"/>
    </source>
</evidence>
<keyword evidence="8 9" id="KW-0472">Membrane</keyword>
<evidence type="ECO:0000256" key="5">
    <source>
        <dbReference type="ARBA" id="ARBA00022750"/>
    </source>
</evidence>
<keyword evidence="5 9" id="KW-0064">Aspartyl protease</keyword>
<dbReference type="Proteomes" id="UP000244880">
    <property type="component" value="Unassembled WGS sequence"/>
</dbReference>